<evidence type="ECO:0000256" key="30">
    <source>
        <dbReference type="ARBA" id="ARBA00022806"/>
    </source>
</evidence>
<dbReference type="GO" id="GO:0003724">
    <property type="term" value="F:RNA helicase activity"/>
    <property type="evidence" value="ECO:0007669"/>
    <property type="project" value="UniProtKB-EC"/>
</dbReference>
<dbReference type="InterPro" id="IPR007094">
    <property type="entry name" value="RNA-dir_pol_PSvirus"/>
</dbReference>
<evidence type="ECO:0000256" key="34">
    <source>
        <dbReference type="ARBA" id="ARBA00022840"/>
    </source>
</evidence>
<evidence type="ECO:0000259" key="64">
    <source>
        <dbReference type="PROSITE" id="PS51693"/>
    </source>
</evidence>
<evidence type="ECO:0000259" key="65">
    <source>
        <dbReference type="PROSITE" id="PS51822"/>
    </source>
</evidence>
<keyword evidence="12" id="KW-0696">RNA-directed RNA polymerase</keyword>
<dbReference type="InterPro" id="IPR004109">
    <property type="entry name" value="HepC_NS3_protease"/>
</dbReference>
<dbReference type="GO" id="GO:0015267">
    <property type="term" value="F:channel activity"/>
    <property type="evidence" value="ECO:0007669"/>
    <property type="project" value="UniProtKB-KW"/>
</dbReference>
<sequence>MMFFSYQPVTMAGKRATQRRGPTVVVSWKPPPKTSRRGGPPRLPRGPRMPRGRRRPRDYVYLGSTRGGRIPILDPVLGGLGELLLPRQELPSRDPRRRSRNFGHIIDGALGFAGDLFTHIPIAGPLVGGVGRGVAGAVRLLEDGINFLTRPVGLVLFLLTLAIPAGQSAPTPARRYDDEGRGIALAVTNCCRRDQVVYCTEVMCVHEPGCVICSEGKCWIVASPLTSNHPDHPGSDPVLAGHLDALAFATIVCDLTGANEICAGLVWAAEFVTSYLPMTVPLNDSDCYLVIDTGVEPGVLGFVKWVASEVNWLTLLLGTLAKVPQALVNLFASAHFGVLACLFYYLSSSNYIKAVLVLVVYTESAVAAPLWDNLGTATIKLCSPYLQPPQCGWRTVEPPAEYFCYGPVAGTATGPTKTYNPIPGQWGCVYYWPDNETITCCTTRTVPDFCHSCSSDCSWRDNRLTYEACGTTPFLTTMAIMEKPPSTKYVIKTGALMVPEQWLKFWPGTWKPMVLEIPVLGGGRGEFNIYYDEGFKDNPKWHWARLPFLPQIYRSYWASVPKGFYSDIRDLSSGLLSKDSNEDYQVFYSASGLVNLHGLASRVLVALCLAMLGSKWVLMAYLILMQFTYGEAYAPPALTGTIAVCNTTGLELGFRFLAGYHLGPFAALLMCPNFSTASFFFLCNLAPVEACATCLFHIYSTVLPGLVAALAAGAFAFLAPRLSYTLGYLSGWFLHFGELIWTDNKHLTILALVVWPHMLFELALVYISIVTLLWTFSNLVFSLLPVHTTPQMVTLLRTLALWKSSISRWMVSVALCLGADRDHWVFKHLTPVAEINWLPNVDPYFPLRTSVVVERAAGERASCGEVRRTKLGRLPVIGARPGEVVCGVGPLPSGFLRAGPVALRRVSEKGFLKHLRTVVVGVDTGEAGGSIFTFGSATKRWMGFAFAGRTVTANHGARGMRIATIEGPRAALMVSKEHDMAVYPRIHASTDLEPCNCNTKVGYLTLRDGSIREVCHEKEEKWLCVSHLPLTLARGSSGAPLLCAQGHVIGMFVSVFKTMASVSAIRVKPLGPAASVEAAQSVTATLDAPPPVPREQKIITMVAPTGSGKSTVLPMHYVREGYNVLVLNPSVATTLAMDDYVSRQFKFPPNIMAADTTINRGSRLTYSTYGRFLAGRGLRGYDVVICDECHATDGTSLLGIGACLSLLPETSVKLCILATATPPGCPVTSHPNIDEIEMPKEGEVELVAGRFLQLALVKKGRHLVFLPSKKRCEEVAATLTAAGIRAVAYYRGLPISSIPVSGDCVVVATDALMTGYTGNFDTVWDSCQSVQPILNVDLDPTFSILMRTGPSSALTRIQRRGRTGRGRRGQYFWAAPPPGGCDVAPAVSTIEAFDSGLAYFGLTPAEVSMYLSTYHHTPGVNSINMPLSSWCDFFHSISQVEPAFVNAAKMHAESFEWLTAYARQLYHREGRKAPSDDERWKGVRGVNEPVVLYHLDGRINVTKEATCCETLRSCFAEEYTSLTAVVTAAAGMGAGVVLLTAAAETFGFFSPISRFALHDVDDTARLVDEIECPDLEVEECAISCVSECIPVVQQHLAAWRDWVVAQVAPKVAPEGLERIHAALTTPTAVSVFGLLQYLAGLLTLPSNPVVGSAMGFCGTFLAPISHQVKLFFSLLGGAFASRLTTMRGSTMFVCSTMLGSIASAWTTPAFLIECISGYTASTHAAAVTMTILCGQVPSIDLLVGLTSGLLSPMACLSGAALGVACWVLSRDSNNIWTNRLLSMLAKQTTCQGYFEEAKNLRETLLNLLVSFTPWQIIQKVLNWLASPGEEDCAEGWARGLWVALGNLARAVLEFIRGLLTCVIKIPGMPYASCDRGWKGLWTGDGVINVTCACGRDSVWTVVDGLARRAGGSRLCCAAWTGRVPINATLRGGPRPLPVNPRRYTTPQGYYQYAEYERRGDEVWLIATSSPKTIVPLGEPNARSAVKVDGMVVCPWAGPCDTSWTGKVLYKGKERNLPICVTNLALSHPDAESAAEVHSAQAAARVVEALKQDLSPAKLTQETNALSNWEMPRKVLEFQIKREASLRQGKYRTSEDDIWDNWDPLAFEEPEAAKIEVEDLTPSTEKGGATPEKTPSRKSSPPPVEVPWSLEVKADIHPTPKFGSLPDAVKAVEALSLKAERLPVDTIADKLARIQLTRSASTRSLPLLPLDRAGGLGLREESSLQTETSFHTPPASATGESSGWETTSSVEEPCSYSYVWAGFTPATYTPRIPTAVAIATKGLARVRTKAYMTRPEEIVGRISKVTKWREFHSDQNLDAWYEKARLRARNVRARELTFEEAALLTKPKAAKSHLSGLTASDLKRLTEKAKRLCTMVYDQVSTGKLEEDYRTVTIMPKVEVFALTPEKPTRKPPRIIAYPPLETRTVEKMVLGEVGPKVVKAVCGKAYGFSYTPLQRVDRMVEMWRAFREPMGFTCDTVCFDSTITPQDVARECKLYQAAQTSQATKERIKVLHEQLYAAGPMRTQDGQFAGQRYCRASGVFTTSSSNTMTCWVKVNAALSAAGFSTWDLLVNGDDCVIVTQSAGYEEDLNRCSRFSSVMKKYGCPQDATATPKYSLEELDSCSSNVSVALTSDRKPIYHLTRDPRIPFARCMMEADRANPTGAWIGFLIQHATSLWASRIITTHLLQYLLFTDPLPKTLTFDWWGKDWSVPLGRLPEILEALHGEDVRRARIYTPYEVARVSKALSDMSWRPLRAWRKLARETRVACMKRGGVLKKLALYLLWWDHHIPIPKLDRAIVDKYKEFNYNDFYAEPLDVDRIEAPSRGVYLGIVSLALISLFLILI</sequence>
<evidence type="ECO:0000256" key="38">
    <source>
        <dbReference type="ARBA" id="ARBA00022884"/>
    </source>
</evidence>
<evidence type="ECO:0000256" key="23">
    <source>
        <dbReference type="ARBA" id="ARBA00022692"/>
    </source>
</evidence>
<evidence type="ECO:0000256" key="16">
    <source>
        <dbReference type="ARBA" id="ARBA00022561"/>
    </source>
</evidence>
<evidence type="ECO:0000256" key="9">
    <source>
        <dbReference type="ARBA" id="ARBA00020107"/>
    </source>
</evidence>
<dbReference type="GO" id="GO:0039694">
    <property type="term" value="P:viral RNA genome replication"/>
    <property type="evidence" value="ECO:0007669"/>
    <property type="project" value="InterPro"/>
</dbReference>
<dbReference type="InterPro" id="IPR043502">
    <property type="entry name" value="DNA/RNA_pol_sf"/>
</dbReference>
<feature type="transmembrane region" description="Helical" evidence="60">
    <location>
        <begin position="698"/>
        <end position="719"/>
    </location>
</feature>
<evidence type="ECO:0000256" key="60">
    <source>
        <dbReference type="SAM" id="Phobius"/>
    </source>
</evidence>
<evidence type="ECO:0000256" key="59">
    <source>
        <dbReference type="SAM" id="MobiDB-lite"/>
    </source>
</evidence>
<evidence type="ECO:0000256" key="22">
    <source>
        <dbReference type="ARBA" id="ARBA00022679"/>
    </source>
</evidence>
<keyword evidence="14" id="KW-1170">Fusion of virus membrane with host endosomal membrane</keyword>
<evidence type="ECO:0000256" key="35">
    <source>
        <dbReference type="ARBA" id="ARBA00022844"/>
    </source>
</evidence>
<keyword evidence="45 60" id="KW-0472">Membrane</keyword>
<evidence type="ECO:0000256" key="41">
    <source>
        <dbReference type="ARBA" id="ARBA00023039"/>
    </source>
</evidence>
<feature type="domain" description="RdRp catalytic" evidence="61">
    <location>
        <begin position="2469"/>
        <end position="2587"/>
    </location>
</feature>
<evidence type="ECO:0000256" key="27">
    <source>
        <dbReference type="ARBA" id="ARBA00022741"/>
    </source>
</evidence>
<evidence type="ECO:0000256" key="51">
    <source>
        <dbReference type="ARBA" id="ARBA00023200"/>
    </source>
</evidence>
<name>A0A499QNG4_9FLAV</name>
<dbReference type="GO" id="GO:0003968">
    <property type="term" value="F:RNA-directed RNA polymerase activity"/>
    <property type="evidence" value="ECO:0007669"/>
    <property type="project" value="UniProtKB-KW"/>
</dbReference>
<dbReference type="GO" id="GO:1990904">
    <property type="term" value="C:ribonucleoprotein complex"/>
    <property type="evidence" value="ECO:0007669"/>
    <property type="project" value="UniProtKB-KW"/>
</dbReference>
<keyword evidence="53" id="KW-0687">Ribonucleoprotein</keyword>
<evidence type="ECO:0000256" key="17">
    <source>
        <dbReference type="ARBA" id="ARBA00022562"/>
    </source>
</evidence>
<dbReference type="SUPFAM" id="SSF50494">
    <property type="entry name" value="Trypsin-like serine proteases"/>
    <property type="match status" value="1"/>
</dbReference>
<dbReference type="InterPro" id="IPR002521">
    <property type="entry name" value="HCV_Core_C"/>
</dbReference>
<keyword evidence="56" id="KW-0407">Ion channel</keyword>
<dbReference type="PROSITE" id="PS51822">
    <property type="entry name" value="HV_PV_NS3_PRO"/>
    <property type="match status" value="1"/>
</dbReference>
<evidence type="ECO:0000256" key="53">
    <source>
        <dbReference type="ARBA" id="ARBA00023274"/>
    </source>
</evidence>
<dbReference type="PROSITE" id="PS51693">
    <property type="entry name" value="HCV_NS2_PRO"/>
    <property type="match status" value="1"/>
</dbReference>
<evidence type="ECO:0000256" key="40">
    <source>
        <dbReference type="ARBA" id="ARBA00022989"/>
    </source>
</evidence>
<evidence type="ECO:0000256" key="26">
    <source>
        <dbReference type="ARBA" id="ARBA00022723"/>
    </source>
</evidence>
<evidence type="ECO:0000256" key="4">
    <source>
        <dbReference type="ARBA" id="ARBA00004192"/>
    </source>
</evidence>
<dbReference type="GO" id="GO:0008270">
    <property type="term" value="F:zinc ion binding"/>
    <property type="evidence" value="ECO:0007669"/>
    <property type="project" value="InterPro"/>
</dbReference>
<evidence type="ECO:0000256" key="31">
    <source>
        <dbReference type="ARBA" id="ARBA00022807"/>
    </source>
</evidence>
<dbReference type="InterPro" id="IPR014001">
    <property type="entry name" value="Helicase_ATP-bd"/>
</dbReference>
<evidence type="ECO:0000256" key="39">
    <source>
        <dbReference type="ARBA" id="ARBA00022953"/>
    </source>
</evidence>
<evidence type="ECO:0000256" key="36">
    <source>
        <dbReference type="ARBA" id="ARBA00022870"/>
    </source>
</evidence>
<keyword evidence="18" id="KW-0945">Host-virus interaction</keyword>
<evidence type="ECO:0000256" key="48">
    <source>
        <dbReference type="ARBA" id="ARBA00023180"/>
    </source>
</evidence>
<dbReference type="Gene3D" id="3.40.50.300">
    <property type="entry name" value="P-loop containing nucleotide triphosphate hydrolases"/>
    <property type="match status" value="2"/>
</dbReference>
<evidence type="ECO:0000256" key="1">
    <source>
        <dbReference type="ARBA" id="ARBA00004147"/>
    </source>
</evidence>
<keyword evidence="40 60" id="KW-1133">Transmembrane helix</keyword>
<feature type="transmembrane region" description="Helical" evidence="60">
    <location>
        <begin position="749"/>
        <end position="776"/>
    </location>
</feature>
<feature type="transmembrane region" description="Helical" evidence="60">
    <location>
        <begin position="725"/>
        <end position="742"/>
    </location>
</feature>
<evidence type="ECO:0000256" key="52">
    <source>
        <dbReference type="ARBA" id="ARBA00023258"/>
    </source>
</evidence>
<comment type="catalytic activity">
    <reaction evidence="57">
        <text>a ribonucleoside 5'-triphosphate + H2O = a ribonucleoside 5'-diphosphate + phosphate + H(+)</text>
        <dbReference type="Rhea" id="RHEA:23680"/>
        <dbReference type="ChEBI" id="CHEBI:15377"/>
        <dbReference type="ChEBI" id="CHEBI:15378"/>
        <dbReference type="ChEBI" id="CHEBI:43474"/>
        <dbReference type="ChEBI" id="CHEBI:57930"/>
        <dbReference type="ChEBI" id="CHEBI:61557"/>
        <dbReference type="EC" id="3.6.1.15"/>
    </reaction>
</comment>
<evidence type="ECO:0000256" key="44">
    <source>
        <dbReference type="ARBA" id="ARBA00023086"/>
    </source>
</evidence>
<feature type="transmembrane region" description="Helical" evidence="60">
    <location>
        <begin position="665"/>
        <end position="686"/>
    </location>
</feature>
<reference evidence="66" key="1">
    <citation type="journal article" date="2019" name="Viruses">
        <title>A Novel Hepacivirus in Wild Rodents from South America.</title>
        <authorList>
            <person name="de Souza W.M."/>
            <person name="Fumagalli M.J."/>
            <person name="Sabino-Santos G.Jr."/>
            <person name="Motta Maia F.G."/>
            <person name="Modha S."/>
            <person name="Teixeira Nunes M.R."/>
            <person name="Murcia P.R."/>
            <person name="Moraes Figueiredo L.T."/>
        </authorList>
    </citation>
    <scope>NUCLEOTIDE SEQUENCE</scope>
    <source>
        <strain evidence="66">On/2012</strain>
    </source>
</reference>
<keyword evidence="26" id="KW-0479">Metal-binding</keyword>
<dbReference type="GO" id="GO:0052170">
    <property type="term" value="P:symbiont-mediated suppression of host innate immune response"/>
    <property type="evidence" value="ECO:0007669"/>
    <property type="project" value="UniProtKB-KW"/>
</dbReference>
<evidence type="ECO:0000259" key="63">
    <source>
        <dbReference type="PROSITE" id="PS51194"/>
    </source>
</evidence>
<keyword evidence="52" id="KW-0922">Interferon antiviral system evasion</keyword>
<keyword evidence="37" id="KW-0261">Viral envelope protein</keyword>
<dbReference type="GO" id="GO:0019087">
    <property type="term" value="P:symbiont-mediated transformation of host cell"/>
    <property type="evidence" value="ECO:0007669"/>
    <property type="project" value="InterPro"/>
</dbReference>
<evidence type="ECO:0000256" key="43">
    <source>
        <dbReference type="ARBA" id="ARBA00023065"/>
    </source>
</evidence>
<feature type="transmembrane region" description="Helical" evidence="60">
    <location>
        <begin position="603"/>
        <end position="624"/>
    </location>
</feature>
<evidence type="ECO:0000256" key="55">
    <source>
        <dbReference type="ARBA" id="ARBA00023296"/>
    </source>
</evidence>
<evidence type="ECO:0000256" key="14">
    <source>
        <dbReference type="ARBA" id="ARBA00022510"/>
    </source>
</evidence>
<dbReference type="GO" id="GO:0039654">
    <property type="term" value="P:fusion of virus membrane with host endosome membrane"/>
    <property type="evidence" value="ECO:0007669"/>
    <property type="project" value="UniProtKB-KW"/>
</dbReference>
<dbReference type="GO" id="GO:0046718">
    <property type="term" value="P:symbiont entry into host cell"/>
    <property type="evidence" value="ECO:0007669"/>
    <property type="project" value="UniProtKB-KW"/>
</dbReference>
<dbReference type="GO" id="GO:0004252">
    <property type="term" value="F:serine-type endopeptidase activity"/>
    <property type="evidence" value="ECO:0007669"/>
    <property type="project" value="InterPro"/>
</dbReference>
<keyword evidence="20" id="KW-1090">Inhibition of host innate immune response by virus</keyword>
<comment type="catalytic activity">
    <reaction evidence="58">
        <text>ATP + H2O = ADP + phosphate + H(+)</text>
        <dbReference type="Rhea" id="RHEA:13065"/>
        <dbReference type="ChEBI" id="CHEBI:15377"/>
        <dbReference type="ChEBI" id="CHEBI:15378"/>
        <dbReference type="ChEBI" id="CHEBI:30616"/>
        <dbReference type="ChEBI" id="CHEBI:43474"/>
        <dbReference type="ChEBI" id="CHEBI:456216"/>
        <dbReference type="EC" id="3.6.4.13"/>
    </reaction>
</comment>
<dbReference type="Pfam" id="PF01542">
    <property type="entry name" value="HCV_core"/>
    <property type="match status" value="1"/>
</dbReference>
<keyword evidence="22" id="KW-0808">Transferase</keyword>
<keyword evidence="16" id="KW-0167">Capsid protein</keyword>
<keyword evidence="27" id="KW-0547">Nucleotide-binding</keyword>
<keyword evidence="13" id="KW-1168">Fusion of virus membrane with host membrane</keyword>
<dbReference type="InterPro" id="IPR001650">
    <property type="entry name" value="Helicase_C-like"/>
</dbReference>
<dbReference type="GO" id="GO:0019013">
    <property type="term" value="C:viral nucleocapsid"/>
    <property type="evidence" value="ECO:0007669"/>
    <property type="project" value="UniProtKB-KW"/>
</dbReference>
<keyword evidence="42" id="KW-1072">Activation of host autophagy by virus</keyword>
<evidence type="ECO:0000256" key="46">
    <source>
        <dbReference type="ARBA" id="ARBA00023147"/>
    </source>
</evidence>
<evidence type="ECO:0000256" key="20">
    <source>
        <dbReference type="ARBA" id="ARBA00022632"/>
    </source>
</evidence>
<dbReference type="InterPro" id="IPR027417">
    <property type="entry name" value="P-loop_NTPase"/>
</dbReference>
<dbReference type="PROSITE" id="PS51194">
    <property type="entry name" value="HELICASE_CTER"/>
    <property type="match status" value="1"/>
</dbReference>
<keyword evidence="46" id="KW-1045">Host mitochondrion</keyword>
<organism evidence="66">
    <name type="scientific">Sigmodontinae hepacivirus</name>
    <dbReference type="NCBI Taxonomy" id="2230895"/>
    <lineage>
        <taxon>Viruses</taxon>
        <taxon>Riboviria</taxon>
        <taxon>Orthornavirae</taxon>
        <taxon>Kitrinoviricota</taxon>
        <taxon>Flasuviricetes</taxon>
        <taxon>Amarillovirales</taxon>
        <taxon>Flaviviridae</taxon>
        <taxon>Hepacivirus</taxon>
    </lineage>
</organism>
<proteinExistence type="predicted"/>
<keyword evidence="21" id="KW-0645">Protease</keyword>
<keyword evidence="55" id="KW-1160">Virus entry into host cell</keyword>
<keyword evidence="36" id="KW-1043">Host membrane</keyword>
<feature type="region of interest" description="Disordered" evidence="59">
    <location>
        <begin position="14"/>
        <end position="56"/>
    </location>
</feature>
<evidence type="ECO:0000256" key="15">
    <source>
        <dbReference type="ARBA" id="ARBA00022553"/>
    </source>
</evidence>
<keyword evidence="10" id="KW-0813">Transport</keyword>
<comment type="subcellular location">
    <subcellularLocation>
        <location evidence="4">Host cytoplasm</location>
    </subcellularLocation>
    <subcellularLocation>
        <location evidence="2">Host endoplasmic reticulum membrane</location>
        <topology evidence="2">Multi-pass membrane protein</topology>
    </subcellularLocation>
    <subcellularLocation>
        <location evidence="5">Host endoplasmic reticulum membrane</location>
        <topology evidence="5">Peripheral membrane protein</topology>
    </subcellularLocation>
    <subcellularLocation>
        <location evidence="7">Host endoplasmic reticulum membrane</location>
        <topology evidence="7">Single-pass type I membrane protein</topology>
    </subcellularLocation>
    <subcellularLocation>
        <location evidence="6">Host lipid droplet</location>
    </subcellularLocation>
    <subcellularLocation>
        <location evidence="3">Host mitochondrion</location>
    </subcellularLocation>
    <subcellularLocation>
        <location evidence="1">Host nucleus</location>
    </subcellularLocation>
    <subcellularLocation>
        <location evidence="8">Virion membrane</location>
        <topology evidence="8">Single-pass type I membrane protein</topology>
    </subcellularLocation>
</comment>
<dbReference type="Gene3D" id="2.40.10.10">
    <property type="entry name" value="Trypsin-like serine proteases"/>
    <property type="match status" value="1"/>
</dbReference>
<dbReference type="GO" id="GO:0039502">
    <property type="term" value="P:symbiont-mediated suppression of host type I interferon-mediated signaling pathway"/>
    <property type="evidence" value="ECO:0007669"/>
    <property type="project" value="UniProtKB-KW"/>
</dbReference>
<keyword evidence="48" id="KW-0325">Glycoprotein</keyword>
<dbReference type="Pfam" id="PF02907">
    <property type="entry name" value="Peptidase_S29"/>
    <property type="match status" value="1"/>
</dbReference>
<dbReference type="GO" id="GO:0017111">
    <property type="term" value="F:ribonucleoside triphosphate phosphatase activity"/>
    <property type="evidence" value="ECO:0007669"/>
    <property type="project" value="UniProtKB-EC"/>
</dbReference>
<dbReference type="Gene3D" id="2.20.25.210">
    <property type="entry name" value="Hepatitis C NS5A, domain 1B"/>
    <property type="match status" value="1"/>
</dbReference>
<dbReference type="GO" id="GO:0019062">
    <property type="term" value="P:virion attachment to host cell"/>
    <property type="evidence" value="ECO:0007669"/>
    <property type="project" value="UniProtKB-KW"/>
</dbReference>
<dbReference type="SUPFAM" id="SSF56672">
    <property type="entry name" value="DNA/RNA polymerases"/>
    <property type="match status" value="1"/>
</dbReference>
<dbReference type="SMART" id="SM00487">
    <property type="entry name" value="DEXDc"/>
    <property type="match status" value="1"/>
</dbReference>
<feature type="domain" description="Helicase ATP-binding" evidence="62">
    <location>
        <begin position="1090"/>
        <end position="1240"/>
    </location>
</feature>
<evidence type="ECO:0000256" key="54">
    <source>
        <dbReference type="ARBA" id="ARBA00023280"/>
    </source>
</evidence>
<evidence type="ECO:0000259" key="61">
    <source>
        <dbReference type="PROSITE" id="PS50507"/>
    </source>
</evidence>
<keyword evidence="44" id="KW-0543">Viral nucleoprotein</keyword>
<dbReference type="GO" id="GO:0019031">
    <property type="term" value="C:viral envelope"/>
    <property type="evidence" value="ECO:0007669"/>
    <property type="project" value="UniProtKB-KW"/>
</dbReference>
<keyword evidence="43" id="KW-0406">Ion transport</keyword>
<dbReference type="InterPro" id="IPR002519">
    <property type="entry name" value="HCV_Env"/>
</dbReference>
<keyword evidence="31" id="KW-0788">Thiol protease</keyword>
<dbReference type="GO" id="GO:0044186">
    <property type="term" value="C:host cell lipid droplet"/>
    <property type="evidence" value="ECO:0007669"/>
    <property type="project" value="UniProtKB-SubCell"/>
</dbReference>
<evidence type="ECO:0000256" key="25">
    <source>
        <dbReference type="ARBA" id="ARBA00022703"/>
    </source>
</evidence>
<evidence type="ECO:0000256" key="47">
    <source>
        <dbReference type="ARBA" id="ARBA00023157"/>
    </source>
</evidence>
<feature type="region of interest" description="Disordered" evidence="59">
    <location>
        <begin position="2219"/>
        <end position="2247"/>
    </location>
</feature>
<keyword evidence="54" id="KW-0899">Viral immunoevasion</keyword>
<evidence type="ECO:0000256" key="58">
    <source>
        <dbReference type="ARBA" id="ARBA00047984"/>
    </source>
</evidence>
<dbReference type="GO" id="GO:0034220">
    <property type="term" value="P:monoatomic ion transmembrane transport"/>
    <property type="evidence" value="ECO:0007669"/>
    <property type="project" value="UniProtKB-KW"/>
</dbReference>
<evidence type="ECO:0000256" key="12">
    <source>
        <dbReference type="ARBA" id="ARBA00022484"/>
    </source>
</evidence>
<evidence type="ECO:0000256" key="21">
    <source>
        <dbReference type="ARBA" id="ARBA00022670"/>
    </source>
</evidence>
<keyword evidence="35" id="KW-0946">Virion</keyword>
<keyword evidence="17" id="KW-1048">Host nucleus</keyword>
<evidence type="ECO:0000256" key="49">
    <source>
        <dbReference type="ARBA" id="ARBA00023184"/>
    </source>
</evidence>
<dbReference type="InterPro" id="IPR002166">
    <property type="entry name" value="RNA_pol_HCV"/>
</dbReference>
<dbReference type="InterPro" id="IPR009003">
    <property type="entry name" value="Peptidase_S1_PA"/>
</dbReference>
<dbReference type="InterPro" id="IPR002518">
    <property type="entry name" value="HCV_NS2"/>
</dbReference>
<dbReference type="Pfam" id="PF08300">
    <property type="entry name" value="HCV_NS5a_1a"/>
    <property type="match status" value="1"/>
</dbReference>
<evidence type="ECO:0000313" key="66">
    <source>
        <dbReference type="EMBL" id="AWU67496.1"/>
    </source>
</evidence>
<keyword evidence="23 60" id="KW-0812">Transmembrane</keyword>
<evidence type="ECO:0000256" key="56">
    <source>
        <dbReference type="ARBA" id="ARBA00023303"/>
    </source>
</evidence>
<keyword evidence="34" id="KW-0067">ATP-binding</keyword>
<dbReference type="PROSITE" id="PS51192">
    <property type="entry name" value="HELICASE_ATP_BIND_1"/>
    <property type="match status" value="1"/>
</dbReference>
<feature type="domain" description="Peptidase C18" evidence="64">
    <location>
        <begin position="777"/>
        <end position="898"/>
    </location>
</feature>
<dbReference type="PROSITE" id="PS50507">
    <property type="entry name" value="RDRP_SSRNA_POS"/>
    <property type="match status" value="1"/>
</dbReference>
<dbReference type="Gene3D" id="1.10.820.10">
    <property type="entry name" value="RNA Helicase Chain A , domain 3"/>
    <property type="match status" value="1"/>
</dbReference>
<dbReference type="GO" id="GO:0033650">
    <property type="term" value="C:host cell mitochondrion"/>
    <property type="evidence" value="ECO:0007669"/>
    <property type="project" value="UniProtKB-SubCell"/>
</dbReference>
<evidence type="ECO:0000256" key="57">
    <source>
        <dbReference type="ARBA" id="ARBA00047631"/>
    </source>
</evidence>
<evidence type="ECO:0000256" key="50">
    <source>
        <dbReference type="ARBA" id="ARBA00023190"/>
    </source>
</evidence>
<dbReference type="Pfam" id="PF22027">
    <property type="entry name" value="NS3_helicase_C"/>
    <property type="match status" value="1"/>
</dbReference>
<evidence type="ECO:0000256" key="2">
    <source>
        <dbReference type="ARBA" id="ARBA00004153"/>
    </source>
</evidence>
<feature type="transmembrane region" description="Helical" evidence="60">
    <location>
        <begin position="326"/>
        <end position="345"/>
    </location>
</feature>
<evidence type="ECO:0000256" key="10">
    <source>
        <dbReference type="ARBA" id="ARBA00022448"/>
    </source>
</evidence>
<dbReference type="CDD" id="cd23202">
    <property type="entry name" value="Hepacivirus_RdRp"/>
    <property type="match status" value="1"/>
</dbReference>
<feature type="domain" description="Helicase C-terminal" evidence="63">
    <location>
        <begin position="1250"/>
        <end position="1408"/>
    </location>
</feature>
<dbReference type="Gene3D" id="2.40.10.120">
    <property type="match status" value="1"/>
</dbReference>
<keyword evidence="49" id="KW-1038">Host endoplasmic reticulum</keyword>
<dbReference type="Gene3D" id="3.30.70.270">
    <property type="match status" value="2"/>
</dbReference>
<keyword evidence="19" id="KW-1162">Viral penetration into host cytoplasm</keyword>
<dbReference type="InterPro" id="IPR001490">
    <property type="entry name" value="HCV_NS4b"/>
</dbReference>
<keyword evidence="33" id="KW-1114">Inhibition of host interferon signaling pathway by virus</keyword>
<dbReference type="GO" id="GO:0042025">
    <property type="term" value="C:host cell nucleus"/>
    <property type="evidence" value="ECO:0007669"/>
    <property type="project" value="UniProtKB-SubCell"/>
</dbReference>
<evidence type="ECO:0000256" key="45">
    <source>
        <dbReference type="ARBA" id="ARBA00023136"/>
    </source>
</evidence>
<keyword evidence="39" id="KW-0693">Viral RNA replication</keyword>
<evidence type="ECO:0000256" key="19">
    <source>
        <dbReference type="ARBA" id="ARBA00022595"/>
    </source>
</evidence>
<keyword evidence="38" id="KW-0694">RNA-binding</keyword>
<evidence type="ECO:0000256" key="11">
    <source>
        <dbReference type="ARBA" id="ARBA00022482"/>
    </source>
</evidence>
<evidence type="ECO:0000256" key="13">
    <source>
        <dbReference type="ARBA" id="ARBA00022506"/>
    </source>
</evidence>
<dbReference type="InterPro" id="IPR043504">
    <property type="entry name" value="Peptidase_S1_PA_chymotrypsin"/>
</dbReference>
<keyword evidence="30" id="KW-0347">Helicase</keyword>
<dbReference type="GO" id="GO:0005524">
    <property type="term" value="F:ATP binding"/>
    <property type="evidence" value="ECO:0007669"/>
    <property type="project" value="UniProtKB-KW"/>
</dbReference>
<evidence type="ECO:0000256" key="6">
    <source>
        <dbReference type="ARBA" id="ARBA00004338"/>
    </source>
</evidence>
<keyword evidence="47" id="KW-1015">Disulfide bond</keyword>
<feature type="compositionally biased region" description="Low complexity" evidence="59">
    <location>
        <begin position="2237"/>
        <end position="2247"/>
    </location>
</feature>
<evidence type="ECO:0000256" key="32">
    <source>
        <dbReference type="ARBA" id="ARBA00022825"/>
    </source>
</evidence>
<keyword evidence="32" id="KW-0720">Serine protease</keyword>
<accession>A0A499QNG4</accession>
<dbReference type="GO" id="GO:0004197">
    <property type="term" value="F:cysteine-type endopeptidase activity"/>
    <property type="evidence" value="ECO:0007669"/>
    <property type="project" value="InterPro"/>
</dbReference>
<feature type="transmembrane region" description="Helical" evidence="60">
    <location>
        <begin position="2824"/>
        <end position="2841"/>
    </location>
</feature>
<dbReference type="InterPro" id="IPR054175">
    <property type="entry name" value="NS3_helicase_C"/>
</dbReference>
<protein>
    <recommendedName>
        <fullName evidence="9">Genome polyprotein</fullName>
    </recommendedName>
</protein>
<dbReference type="GO" id="GO:0055036">
    <property type="term" value="C:virion membrane"/>
    <property type="evidence" value="ECO:0007669"/>
    <property type="project" value="UniProtKB-SubCell"/>
</dbReference>
<evidence type="ECO:0000256" key="8">
    <source>
        <dbReference type="ARBA" id="ARBA00004563"/>
    </source>
</evidence>
<evidence type="ECO:0000256" key="33">
    <source>
        <dbReference type="ARBA" id="ARBA00022830"/>
    </source>
</evidence>
<dbReference type="EMBL" id="MH370348">
    <property type="protein sequence ID" value="AWU67496.1"/>
    <property type="molecule type" value="Genomic_RNA"/>
</dbReference>
<keyword evidence="29" id="KW-1161">Viral attachment to host cell</keyword>
<evidence type="ECO:0000256" key="7">
    <source>
        <dbReference type="ARBA" id="ARBA00004482"/>
    </source>
</evidence>
<dbReference type="GO" id="GO:0006508">
    <property type="term" value="P:proteolysis"/>
    <property type="evidence" value="ECO:0007669"/>
    <property type="project" value="UniProtKB-KW"/>
</dbReference>
<keyword evidence="11" id="KW-1113">Inhibition of host RLR pathway by virus</keyword>
<keyword evidence="50" id="KW-1041">Host lipid droplet</keyword>
<evidence type="ECO:0000256" key="24">
    <source>
        <dbReference type="ARBA" id="ARBA00022695"/>
    </source>
</evidence>
<evidence type="ECO:0000256" key="5">
    <source>
        <dbReference type="ARBA" id="ARBA00004291"/>
    </source>
</evidence>
<evidence type="ECO:0000256" key="42">
    <source>
        <dbReference type="ARBA" id="ARBA00023050"/>
    </source>
</evidence>
<dbReference type="InterPro" id="IPR043128">
    <property type="entry name" value="Rev_trsase/Diguanyl_cyclase"/>
</dbReference>
<evidence type="ECO:0000256" key="3">
    <source>
        <dbReference type="ARBA" id="ARBA00004181"/>
    </source>
</evidence>
<dbReference type="GO" id="GO:0044167">
    <property type="term" value="C:host cell endoplasmic reticulum membrane"/>
    <property type="evidence" value="ECO:0007669"/>
    <property type="project" value="UniProtKB-SubCell"/>
</dbReference>
<keyword evidence="28" id="KW-0378">Hydrolase</keyword>
<dbReference type="Pfam" id="PF01539">
    <property type="entry name" value="HCV_env"/>
    <property type="match status" value="1"/>
</dbReference>
<keyword evidence="15" id="KW-0597">Phosphoprotein</keyword>
<dbReference type="Pfam" id="PF00998">
    <property type="entry name" value="RdRP_3"/>
    <property type="match status" value="1"/>
</dbReference>
<evidence type="ECO:0000256" key="29">
    <source>
        <dbReference type="ARBA" id="ARBA00022804"/>
    </source>
</evidence>
<keyword evidence="51" id="KW-1035">Host cytoplasm</keyword>
<evidence type="ECO:0000256" key="18">
    <source>
        <dbReference type="ARBA" id="ARBA00022581"/>
    </source>
</evidence>
<dbReference type="InterPro" id="IPR013192">
    <property type="entry name" value="HCV_NS5A_1a"/>
</dbReference>
<feature type="domain" description="Peptidase S29" evidence="65">
    <location>
        <begin position="899"/>
        <end position="1080"/>
    </location>
</feature>
<keyword evidence="25" id="KW-0053">Apoptosis</keyword>
<dbReference type="SUPFAM" id="SSF52540">
    <property type="entry name" value="P-loop containing nucleoside triphosphate hydrolases"/>
    <property type="match status" value="2"/>
</dbReference>
<evidence type="ECO:0000256" key="37">
    <source>
        <dbReference type="ARBA" id="ARBA00022879"/>
    </source>
</evidence>
<feature type="region of interest" description="Disordered" evidence="59">
    <location>
        <begin position="2114"/>
        <end position="2144"/>
    </location>
</feature>
<keyword evidence="41" id="KW-1182">Viral ion channel</keyword>
<dbReference type="GO" id="GO:0039520">
    <property type="term" value="P:symbiont-mediated activation of host autophagy"/>
    <property type="evidence" value="ECO:0007669"/>
    <property type="project" value="UniProtKB-KW"/>
</dbReference>
<dbReference type="InterPro" id="IPR038170">
    <property type="entry name" value="NS5A_1a_sf"/>
</dbReference>
<dbReference type="GO" id="GO:0005198">
    <property type="term" value="F:structural molecule activity"/>
    <property type="evidence" value="ECO:0007669"/>
    <property type="project" value="InterPro"/>
</dbReference>
<dbReference type="GO" id="GO:0003723">
    <property type="term" value="F:RNA binding"/>
    <property type="evidence" value="ECO:0007669"/>
    <property type="project" value="UniProtKB-KW"/>
</dbReference>
<evidence type="ECO:0000259" key="62">
    <source>
        <dbReference type="PROSITE" id="PS51192"/>
    </source>
</evidence>
<keyword evidence="24" id="KW-0548">Nucleotidyltransferase</keyword>
<evidence type="ECO:0000256" key="28">
    <source>
        <dbReference type="ARBA" id="ARBA00022801"/>
    </source>
</evidence>
<dbReference type="Pfam" id="PF01001">
    <property type="entry name" value="HCV_NS4b"/>
    <property type="match status" value="1"/>
</dbReference>